<keyword evidence="5" id="KW-0378">Hydrolase</keyword>
<comment type="similarity">
    <text evidence="9">Belongs to the peptidase S1 family. CLIP subfamily.</text>
</comment>
<reference evidence="11 12" key="1">
    <citation type="journal article" date="2002" name="Science">
        <title>The genome sequence of the malaria mosquito Anopheles gambiae.</title>
        <authorList>
            <person name="Holt R.A."/>
            <person name="Subramanian G.M."/>
            <person name="Halpern A."/>
            <person name="Sutton G.G."/>
            <person name="Charlab R."/>
            <person name="Nusskern D.R."/>
            <person name="Wincker P."/>
            <person name="Clark A.G."/>
            <person name="Ribeiro J.M."/>
            <person name="Wides R."/>
            <person name="Salzberg S.L."/>
            <person name="Loftus B."/>
            <person name="Yandell M."/>
            <person name="Majoros W.H."/>
            <person name="Rusch D.B."/>
            <person name="Lai Z."/>
            <person name="Kraft C.L."/>
            <person name="Abril J.F."/>
            <person name="Anthouard V."/>
            <person name="Arensburger P."/>
            <person name="Atkinson P.W."/>
            <person name="Baden H."/>
            <person name="de Berardinis V."/>
            <person name="Baldwin D."/>
            <person name="Benes V."/>
            <person name="Biedler J."/>
            <person name="Blass C."/>
            <person name="Bolanos R."/>
            <person name="Boscus D."/>
            <person name="Barnstead M."/>
            <person name="Cai S."/>
            <person name="Center A."/>
            <person name="Chaturverdi K."/>
            <person name="Christophides G.K."/>
            <person name="Chrystal M.A."/>
            <person name="Clamp M."/>
            <person name="Cravchik A."/>
            <person name="Curwen V."/>
            <person name="Dana A."/>
            <person name="Delcher A."/>
            <person name="Dew I."/>
            <person name="Evans C.A."/>
            <person name="Flanigan M."/>
            <person name="Grundschober-Freimoser A."/>
            <person name="Friedli L."/>
            <person name="Gu Z."/>
            <person name="Guan P."/>
            <person name="Guigo R."/>
            <person name="Hillenmeyer M.E."/>
            <person name="Hladun S.L."/>
            <person name="Hogan J.R."/>
            <person name="Hong Y.S."/>
            <person name="Hoover J."/>
            <person name="Jaillon O."/>
            <person name="Ke Z."/>
            <person name="Kodira C."/>
            <person name="Kokoza E."/>
            <person name="Koutsos A."/>
            <person name="Letunic I."/>
            <person name="Levitsky A."/>
            <person name="Liang Y."/>
            <person name="Lin J.J."/>
            <person name="Lobo N.F."/>
            <person name="Lopez J.R."/>
            <person name="Malek J.A."/>
            <person name="McIntosh T.C."/>
            <person name="Meister S."/>
            <person name="Miller J."/>
            <person name="Mobarry C."/>
            <person name="Mongin E."/>
            <person name="Murphy S.D."/>
            <person name="O'Brochta D.A."/>
            <person name="Pfannkoch C."/>
            <person name="Qi R."/>
            <person name="Regier M.A."/>
            <person name="Remington K."/>
            <person name="Shao H."/>
            <person name="Sharakhova M.V."/>
            <person name="Sitter C.D."/>
            <person name="Shetty J."/>
            <person name="Smith T.J."/>
            <person name="Strong R."/>
            <person name="Sun J."/>
            <person name="Thomasova D."/>
            <person name="Ton L.Q."/>
            <person name="Topalis P."/>
            <person name="Tu Z."/>
            <person name="Unger M.F."/>
            <person name="Walenz B."/>
            <person name="Wang A."/>
            <person name="Wang J."/>
            <person name="Wang M."/>
            <person name="Wang X."/>
            <person name="Woodford K.J."/>
            <person name="Wortman J.R."/>
            <person name="Wu M."/>
            <person name="Yao A."/>
            <person name="Zdobnov E.M."/>
            <person name="Zhang H."/>
            <person name="Zhao Q."/>
            <person name="Zhao S."/>
            <person name="Zhu S.C."/>
            <person name="Zhimulev I."/>
            <person name="Coluzzi M."/>
            <person name="della Torre A."/>
            <person name="Roth C.W."/>
            <person name="Louis C."/>
            <person name="Kalush F."/>
            <person name="Mural R.J."/>
            <person name="Myers E.W."/>
            <person name="Adams M.D."/>
            <person name="Smith H.O."/>
            <person name="Broder S."/>
            <person name="Gardner M.J."/>
            <person name="Fraser C.M."/>
            <person name="Birney E."/>
            <person name="Bork P."/>
            <person name="Brey P.T."/>
            <person name="Venter J.C."/>
            <person name="Weissenbach J."/>
            <person name="Kafatos F.C."/>
            <person name="Collins F.H."/>
            <person name="Hoffman S.L."/>
        </authorList>
    </citation>
    <scope>NUCLEOTIDE SEQUENCE [LARGE SCALE GENOMIC DNA]</scope>
    <source>
        <strain evidence="11 12">PEST</strain>
    </source>
</reference>
<dbReference type="PRINTS" id="PR00722">
    <property type="entry name" value="CHYMOTRYPSIN"/>
</dbReference>
<dbReference type="AlphaFoldDB" id="A0A2C9H3V7"/>
<evidence type="ECO:0000313" key="12">
    <source>
        <dbReference type="Proteomes" id="UP000007062"/>
    </source>
</evidence>
<dbReference type="GO" id="GO:0045087">
    <property type="term" value="P:innate immune response"/>
    <property type="evidence" value="ECO:0000318"/>
    <property type="project" value="GO_Central"/>
</dbReference>
<dbReference type="VEuPathDB" id="VectorBase:AGAP029114"/>
<evidence type="ECO:0000256" key="3">
    <source>
        <dbReference type="ARBA" id="ARBA00022670"/>
    </source>
</evidence>
<evidence type="ECO:0000256" key="4">
    <source>
        <dbReference type="ARBA" id="ARBA00022729"/>
    </source>
</evidence>
<evidence type="ECO:0000256" key="7">
    <source>
        <dbReference type="ARBA" id="ARBA00023145"/>
    </source>
</evidence>
<evidence type="ECO:0000256" key="1">
    <source>
        <dbReference type="ARBA" id="ARBA00004613"/>
    </source>
</evidence>
<sequence length="588" mass="65263">MFHFIGRVTLFYGLLCVLSLAVAQESRLTCGRRKVKSVYLIHNGIDAKAGHWPWHAAIFHRKGEQNEYACGGAVIDENTVLTAAHCIYTTRGIIPKTLVTVHLGQLDLKEKDEYTQTHSLQEIILHPKYNSSSIINDIALLKLSSHITMTKYVQPVCLWTMDSKLDTIVGRNGTIVGFGLNEQDVVSEQLKQALIGVVDPLTCIASDRSVFGTHLTSDMFCGKGQTGVSACNGDSGGGMFFEVGGKWFVRGLVSFTPLRGNTGLCDPLKHTAYTDVAKYLEWISQYIDQRVISFENDVLDIDYEEKLRLFNFGTCGVKSSTMLNDGSSWTLPWLGFVIVSGAADNLRSARCVVTLISDWYAVGPAHCFANDGIERSILLGGPSESTKSECFDRHGRTVCTHPTQTLQIERIITHPKYDSNNFGNNIVLIELLEAANTTQPNVKPICVSAIPELRTNEMTNLSVATYARRTTTYGDQAVHQTSTEECMDRYADLGLIISWKNMRFCARTATNDNPDCVSLKSGAPLHQLRSLGESERYFLRGFEILGLACTSGAPPVYNNMDEYLTGYYTTCDTTFKTQMKLFVFQNLT</sequence>
<evidence type="ECO:0000256" key="6">
    <source>
        <dbReference type="ARBA" id="ARBA00022825"/>
    </source>
</evidence>
<dbReference type="GO" id="GO:0005615">
    <property type="term" value="C:extracellular space"/>
    <property type="evidence" value="ECO:0000318"/>
    <property type="project" value="GO_Central"/>
</dbReference>
<dbReference type="EnsemblMetazoa" id="AGAP029114-RA">
    <property type="protein sequence ID" value="AGAP029114-PA"/>
    <property type="gene ID" value="AGAP029114"/>
</dbReference>
<proteinExistence type="inferred from homology"/>
<evidence type="ECO:0000256" key="9">
    <source>
        <dbReference type="ARBA" id="ARBA00024195"/>
    </source>
</evidence>
<dbReference type="InterPro" id="IPR043504">
    <property type="entry name" value="Peptidase_S1_PA_chymotrypsin"/>
</dbReference>
<reference evidence="11" key="3">
    <citation type="submission" date="2021-01" db="UniProtKB">
        <authorList>
            <consortium name="EnsemblMetazoa"/>
        </authorList>
    </citation>
    <scope>IDENTIFICATION</scope>
    <source>
        <strain evidence="11">PEST</strain>
    </source>
</reference>
<evidence type="ECO:0000256" key="5">
    <source>
        <dbReference type="ARBA" id="ARBA00022801"/>
    </source>
</evidence>
<protein>
    <recommendedName>
        <fullName evidence="10">Peptidase S1 domain-containing protein</fullName>
    </recommendedName>
</protein>
<dbReference type="FunFam" id="2.40.10.10:FF:000146">
    <property type="entry name" value="Serine protease 53"/>
    <property type="match status" value="1"/>
</dbReference>
<dbReference type="InterPro" id="IPR051333">
    <property type="entry name" value="CLIP_Serine_Protease"/>
</dbReference>
<dbReference type="InterPro" id="IPR018114">
    <property type="entry name" value="TRYPSIN_HIS"/>
</dbReference>
<dbReference type="InterPro" id="IPR001254">
    <property type="entry name" value="Trypsin_dom"/>
</dbReference>
<dbReference type="SUPFAM" id="SSF50494">
    <property type="entry name" value="Trypsin-like serine proteases"/>
    <property type="match status" value="2"/>
</dbReference>
<dbReference type="GO" id="GO:0006508">
    <property type="term" value="P:proteolysis"/>
    <property type="evidence" value="ECO:0007669"/>
    <property type="project" value="UniProtKB-KW"/>
</dbReference>
<comment type="subcellular location">
    <subcellularLocation>
        <location evidence="1">Secreted</location>
    </subcellularLocation>
</comment>
<dbReference type="SMART" id="SM00020">
    <property type="entry name" value="Tryp_SPc"/>
    <property type="match status" value="1"/>
</dbReference>
<keyword evidence="2" id="KW-0964">Secreted</keyword>
<dbReference type="PANTHER" id="PTHR24260">
    <property type="match status" value="1"/>
</dbReference>
<feature type="domain" description="Peptidase S1" evidence="10">
    <location>
        <begin position="323"/>
        <end position="572"/>
    </location>
</feature>
<evidence type="ECO:0000259" key="10">
    <source>
        <dbReference type="PROSITE" id="PS50240"/>
    </source>
</evidence>
<dbReference type="Pfam" id="PF00089">
    <property type="entry name" value="Trypsin"/>
    <property type="match status" value="2"/>
</dbReference>
<dbReference type="InterPro" id="IPR009003">
    <property type="entry name" value="Peptidase_S1_PA"/>
</dbReference>
<organism evidence="11 12">
    <name type="scientific">Anopheles gambiae</name>
    <name type="common">African malaria mosquito</name>
    <dbReference type="NCBI Taxonomy" id="7165"/>
    <lineage>
        <taxon>Eukaryota</taxon>
        <taxon>Metazoa</taxon>
        <taxon>Ecdysozoa</taxon>
        <taxon>Arthropoda</taxon>
        <taxon>Hexapoda</taxon>
        <taxon>Insecta</taxon>
        <taxon>Pterygota</taxon>
        <taxon>Neoptera</taxon>
        <taxon>Endopterygota</taxon>
        <taxon>Diptera</taxon>
        <taxon>Nematocera</taxon>
        <taxon>Culicoidea</taxon>
        <taxon>Culicidae</taxon>
        <taxon>Anophelinae</taxon>
        <taxon>Anopheles</taxon>
    </lineage>
</organism>
<dbReference type="InParanoid" id="A0A2C9H3V7"/>
<keyword evidence="7" id="KW-0865">Zymogen</keyword>
<dbReference type="Gene3D" id="2.40.10.10">
    <property type="entry name" value="Trypsin-like serine proteases"/>
    <property type="match status" value="3"/>
</dbReference>
<keyword evidence="8" id="KW-1015">Disulfide bond</keyword>
<keyword evidence="4" id="KW-0732">Signal</keyword>
<dbReference type="GO" id="GO:0004252">
    <property type="term" value="F:serine-type endopeptidase activity"/>
    <property type="evidence" value="ECO:0007669"/>
    <property type="project" value="InterPro"/>
</dbReference>
<dbReference type="PROSITE" id="PS50240">
    <property type="entry name" value="TRYPSIN_DOM"/>
    <property type="match status" value="2"/>
</dbReference>
<keyword evidence="6" id="KW-0720">Serine protease</keyword>
<accession>A0A2C9H3V7</accession>
<evidence type="ECO:0000256" key="2">
    <source>
        <dbReference type="ARBA" id="ARBA00022525"/>
    </source>
</evidence>
<feature type="domain" description="Peptidase S1" evidence="10">
    <location>
        <begin position="41"/>
        <end position="288"/>
    </location>
</feature>
<keyword evidence="3" id="KW-0645">Protease</keyword>
<dbReference type="PANTHER" id="PTHR24260:SF136">
    <property type="entry name" value="GH08193P-RELATED"/>
    <property type="match status" value="1"/>
</dbReference>
<keyword evidence="12" id="KW-1185">Reference proteome</keyword>
<dbReference type="PROSITE" id="PS00134">
    <property type="entry name" value="TRYPSIN_HIS"/>
    <property type="match status" value="1"/>
</dbReference>
<dbReference type="CDD" id="cd00190">
    <property type="entry name" value="Tryp_SPc"/>
    <property type="match status" value="1"/>
</dbReference>
<evidence type="ECO:0000313" key="11">
    <source>
        <dbReference type="EnsemblMetazoa" id="AGAP029114-PA"/>
    </source>
</evidence>
<dbReference type="VEuPathDB" id="VectorBase:AGAMI1_013385"/>
<dbReference type="InterPro" id="IPR001314">
    <property type="entry name" value="Peptidase_S1A"/>
</dbReference>
<evidence type="ECO:0000256" key="8">
    <source>
        <dbReference type="ARBA" id="ARBA00023157"/>
    </source>
</evidence>
<reference evidence="11 12" key="2">
    <citation type="journal article" date="2004" name="Trends Parasitol.">
        <title>The Anopheles gambiae genome: an update.</title>
        <authorList>
            <person name="Mongin E."/>
            <person name="Louis C."/>
            <person name="Holt R.A."/>
            <person name="Birney E."/>
            <person name="Collins F.H."/>
        </authorList>
    </citation>
    <scope>NUCLEOTIDE SEQUENCE [LARGE SCALE GENOMIC DNA]</scope>
    <source>
        <strain evidence="11 12">PEST</strain>
    </source>
</reference>
<dbReference type="Proteomes" id="UP000007062">
    <property type="component" value="Chromosome 3L"/>
</dbReference>
<name>A0A2C9H3V7_ANOGA</name>
<dbReference type="EMBL" id="AAAB01008986">
    <property type="status" value="NOT_ANNOTATED_CDS"/>
    <property type="molecule type" value="Genomic_DNA"/>
</dbReference>